<organism evidence="3 4">
    <name type="scientific">Leptomonas pyrrhocoris</name>
    <name type="common">Firebug parasite</name>
    <dbReference type="NCBI Taxonomy" id="157538"/>
    <lineage>
        <taxon>Eukaryota</taxon>
        <taxon>Discoba</taxon>
        <taxon>Euglenozoa</taxon>
        <taxon>Kinetoplastea</taxon>
        <taxon>Metakinetoplastina</taxon>
        <taxon>Trypanosomatida</taxon>
        <taxon>Trypanosomatidae</taxon>
        <taxon>Leishmaniinae</taxon>
        <taxon>Leptomonas</taxon>
    </lineage>
</organism>
<dbReference type="InterPro" id="IPR032675">
    <property type="entry name" value="LRR_dom_sf"/>
</dbReference>
<evidence type="ECO:0000313" key="3">
    <source>
        <dbReference type="EMBL" id="KPA73259.1"/>
    </source>
</evidence>
<name>A0A0M9FPH2_LEPPY</name>
<comment type="caution">
    <text evidence="3">The sequence shown here is derived from an EMBL/GenBank/DDBJ whole genome shotgun (WGS) entry which is preliminary data.</text>
</comment>
<dbReference type="OrthoDB" id="1517790at2759"/>
<dbReference type="Proteomes" id="UP000037923">
    <property type="component" value="Unassembled WGS sequence"/>
</dbReference>
<dbReference type="InterPro" id="IPR050836">
    <property type="entry name" value="SDS22/Internalin_LRR"/>
</dbReference>
<dbReference type="PANTHER" id="PTHR46652">
    <property type="entry name" value="LEUCINE-RICH REPEAT AND IQ DOMAIN-CONTAINING PROTEIN 1-RELATED"/>
    <property type="match status" value="1"/>
</dbReference>
<sequence>MSLQGYIQDFNASLACDSTGDARTALERLQMYNFVQITSFMPPELITRCICTLSAMSPQMRLNAETLVNYPEAGKTCGRVVGRENHLAYGIEALGTSETLPRLKLSLWWAERCGLPLSLTVDNADNDMLKLLPNSMRDRVEELNVYTSSGAVYAPNRTPESDGQRGTFLSSLLTFPNITKLSILCREGCETSRDVADVNRALRVAAQMTISEIQVTGFKQLSDFSALEGSQHLRHLKATRCGIRSVAELVSCPMLTDLDVSNNRHLQSVSDLAGAPRLTILVAKNCNLQNLDGLDSFPNLLKLDVSGNDSVESLHGLAGAESLEELAVNHCKRLCNVDGLNSCQQLGEVDVSYNEILEDVSGLAGAPSLRILNAKGCRLRNVAGLNGCPLLSEIYISDNVSLEDLSGLGGAPSLRVIKASECVISCIDGLNRCPLLSEIDISLNDVLKNLSGLAGAPALRIIKASECGLRSVGDLYRCPRLAELDVSLNRHLVNVDDLALSPSLRRLTLYGTNCTRARFLNSSIVLQ</sequence>
<dbReference type="Gene3D" id="3.80.10.10">
    <property type="entry name" value="Ribonuclease Inhibitor"/>
    <property type="match status" value="2"/>
</dbReference>
<dbReference type="EMBL" id="LGTL01000038">
    <property type="protein sequence ID" value="KPA73258.1"/>
    <property type="molecule type" value="Genomic_DNA"/>
</dbReference>
<evidence type="ECO:0000256" key="1">
    <source>
        <dbReference type="ARBA" id="ARBA00022614"/>
    </source>
</evidence>
<dbReference type="SUPFAM" id="SSF52058">
    <property type="entry name" value="L domain-like"/>
    <property type="match status" value="1"/>
</dbReference>
<dbReference type="GeneID" id="26910254"/>
<evidence type="ECO:0000313" key="4">
    <source>
        <dbReference type="Proteomes" id="UP000037923"/>
    </source>
</evidence>
<evidence type="ECO:0008006" key="5">
    <source>
        <dbReference type="Google" id="ProtNLM"/>
    </source>
</evidence>
<dbReference type="VEuPathDB" id="TriTrypDB:LpyrH10_38_0130"/>
<accession>A0A0M9FPH2</accession>
<dbReference type="RefSeq" id="XP_015651697.1">
    <property type="nucleotide sequence ID" value="XM_015809657.1"/>
</dbReference>
<dbReference type="EMBL" id="LGTL01000038">
    <property type="protein sequence ID" value="KPA73259.1"/>
    <property type="molecule type" value="Genomic_DNA"/>
</dbReference>
<keyword evidence="1" id="KW-0433">Leucine-rich repeat</keyword>
<dbReference type="OMA" id="IRASYCF"/>
<dbReference type="AlphaFoldDB" id="A0A0M9FPH2"/>
<dbReference type="RefSeq" id="XP_015651698.1">
    <property type="nucleotide sequence ID" value="XM_015809658.1"/>
</dbReference>
<keyword evidence="2" id="KW-0677">Repeat</keyword>
<reference evidence="3 4" key="1">
    <citation type="submission" date="2015-07" db="EMBL/GenBank/DDBJ databases">
        <title>High-quality genome of monoxenous trypanosomatid Leptomonas pyrrhocoris.</title>
        <authorList>
            <person name="Flegontov P."/>
            <person name="Butenko A."/>
            <person name="Firsov S."/>
            <person name="Vlcek C."/>
            <person name="Logacheva M.D."/>
            <person name="Field M."/>
            <person name="Filatov D."/>
            <person name="Flegontova O."/>
            <person name="Gerasimov E."/>
            <person name="Jackson A.P."/>
            <person name="Kelly S."/>
            <person name="Opperdoes F."/>
            <person name="O'Reilly A."/>
            <person name="Votypka J."/>
            <person name="Yurchenko V."/>
            <person name="Lukes J."/>
        </authorList>
    </citation>
    <scope>NUCLEOTIDE SEQUENCE [LARGE SCALE GENOMIC DNA]</scope>
    <source>
        <strain evidence="3">H10</strain>
    </source>
</reference>
<proteinExistence type="predicted"/>
<keyword evidence="4" id="KW-1185">Reference proteome</keyword>
<protein>
    <recommendedName>
        <fullName evidence="5">Leucine-rich repeat protein (LRRP)</fullName>
    </recommendedName>
</protein>
<evidence type="ECO:0000256" key="2">
    <source>
        <dbReference type="ARBA" id="ARBA00022737"/>
    </source>
</evidence>
<gene>
    <name evidence="3" type="ORF">ABB37_09974</name>
</gene>
<dbReference type="PANTHER" id="PTHR46652:SF3">
    <property type="entry name" value="LEUCINE-RICH REPEAT-CONTAINING PROTEIN 9"/>
    <property type="match status" value="1"/>
</dbReference>